<evidence type="ECO:0000256" key="7">
    <source>
        <dbReference type="ARBA" id="ARBA00039935"/>
    </source>
</evidence>
<keyword evidence="11" id="KW-1185">Reference proteome</keyword>
<evidence type="ECO:0000256" key="8">
    <source>
        <dbReference type="ARBA" id="ARBA00042577"/>
    </source>
</evidence>
<reference evidence="10" key="1">
    <citation type="submission" date="2022-08" db="EMBL/GenBank/DDBJ databases">
        <title>Genome sequencing of akame (Lates japonicus).</title>
        <authorList>
            <person name="Hashiguchi Y."/>
            <person name="Takahashi H."/>
        </authorList>
    </citation>
    <scope>NUCLEOTIDE SEQUENCE</scope>
    <source>
        <strain evidence="10">Kochi</strain>
    </source>
</reference>
<dbReference type="GO" id="GO:0006412">
    <property type="term" value="P:translation"/>
    <property type="evidence" value="ECO:0007669"/>
    <property type="project" value="InterPro"/>
</dbReference>
<evidence type="ECO:0000256" key="4">
    <source>
        <dbReference type="ARBA" id="ARBA00022980"/>
    </source>
</evidence>
<evidence type="ECO:0000256" key="6">
    <source>
        <dbReference type="ARBA" id="ARBA00023274"/>
    </source>
</evidence>
<proteinExistence type="inferred from homology"/>
<dbReference type="EMBL" id="BRZM01000006">
    <property type="protein sequence ID" value="GLD48795.1"/>
    <property type="molecule type" value="Genomic_DNA"/>
</dbReference>
<comment type="similarity">
    <text evidence="2">Belongs to the bacterial ribosomal protein bL32 family.</text>
</comment>
<dbReference type="PANTHER" id="PTHR21026:SF2">
    <property type="entry name" value="LARGE RIBOSOMAL SUBUNIT PROTEIN BL32M"/>
    <property type="match status" value="1"/>
</dbReference>
<protein>
    <recommendedName>
        <fullName evidence="7">Large ribosomal subunit protein bL32m</fullName>
    </recommendedName>
    <alternativeName>
        <fullName evidence="8">39S ribosomal protein L32, mitochondrial</fullName>
    </alternativeName>
</protein>
<comment type="subcellular location">
    <subcellularLocation>
        <location evidence="1">Mitochondrion</location>
    </subcellularLocation>
</comment>
<dbReference type="Pfam" id="PF09470">
    <property type="entry name" value="Telethonin"/>
    <property type="match status" value="1"/>
</dbReference>
<dbReference type="Gene3D" id="2.20.160.10">
    <property type="entry name" value="titin domain like"/>
    <property type="match status" value="1"/>
</dbReference>
<name>A0AAD3QZ05_LATJO</name>
<dbReference type="InterPro" id="IPR051991">
    <property type="entry name" value="Mitoribosomal_protein_bL32"/>
</dbReference>
<keyword evidence="6" id="KW-0687">Ribonucleoprotein</keyword>
<keyword evidence="5" id="KW-0496">Mitochondrion</keyword>
<dbReference type="SUPFAM" id="SSF57829">
    <property type="entry name" value="Zn-binding ribosomal proteins"/>
    <property type="match status" value="1"/>
</dbReference>
<keyword evidence="3" id="KW-0809">Transit peptide</keyword>
<dbReference type="InterPro" id="IPR011332">
    <property type="entry name" value="Ribosomal_zn-bd"/>
</dbReference>
<dbReference type="Pfam" id="PF01783">
    <property type="entry name" value="Ribosomal_L32p"/>
    <property type="match status" value="1"/>
</dbReference>
<evidence type="ECO:0000256" key="2">
    <source>
        <dbReference type="ARBA" id="ARBA00008560"/>
    </source>
</evidence>
<dbReference type="PANTHER" id="PTHR21026">
    <property type="entry name" value="39S RIBOSOMAL PROTEIN L32, MITOCHONDRIAL"/>
    <property type="match status" value="1"/>
</dbReference>
<dbReference type="InterPro" id="IPR002677">
    <property type="entry name" value="Ribosomal_bL32"/>
</dbReference>
<dbReference type="GO" id="GO:0005762">
    <property type="term" value="C:mitochondrial large ribosomal subunit"/>
    <property type="evidence" value="ECO:0007669"/>
    <property type="project" value="TreeGrafter"/>
</dbReference>
<dbReference type="NCBIfam" id="TIGR01031">
    <property type="entry name" value="rpmF_bact"/>
    <property type="match status" value="1"/>
</dbReference>
<evidence type="ECO:0000256" key="5">
    <source>
        <dbReference type="ARBA" id="ARBA00023128"/>
    </source>
</evidence>
<evidence type="ECO:0000256" key="3">
    <source>
        <dbReference type="ARBA" id="ARBA00022946"/>
    </source>
</evidence>
<dbReference type="InterPro" id="IPR023111">
    <property type="entry name" value="Titin-like_dom_sf"/>
</dbReference>
<evidence type="ECO:0000313" key="11">
    <source>
        <dbReference type="Proteomes" id="UP001279410"/>
    </source>
</evidence>
<dbReference type="InterPro" id="IPR015667">
    <property type="entry name" value="Telethonin"/>
</dbReference>
<evidence type="ECO:0000256" key="1">
    <source>
        <dbReference type="ARBA" id="ARBA00004173"/>
    </source>
</evidence>
<dbReference type="Proteomes" id="UP001279410">
    <property type="component" value="Unassembled WGS sequence"/>
</dbReference>
<evidence type="ECO:0000313" key="10">
    <source>
        <dbReference type="EMBL" id="GLD48795.1"/>
    </source>
</evidence>
<comment type="function">
    <text evidence="9">Component of the mitochondrial large ribosomal subunit (mt-LSU). The mitochondrial ribosome (mitoribosome) is a large ribonucleoprotein complex responsible for the synthesis of proteins inside mitochondria.</text>
</comment>
<accession>A0AAD3QZ05</accession>
<gene>
    <name evidence="10" type="ORF">AKAME5_000270900</name>
</gene>
<organism evidence="10 11">
    <name type="scientific">Lates japonicus</name>
    <name type="common">Japanese lates</name>
    <dbReference type="NCBI Taxonomy" id="270547"/>
    <lineage>
        <taxon>Eukaryota</taxon>
        <taxon>Metazoa</taxon>
        <taxon>Chordata</taxon>
        <taxon>Craniata</taxon>
        <taxon>Vertebrata</taxon>
        <taxon>Euteleostomi</taxon>
        <taxon>Actinopterygii</taxon>
        <taxon>Neopterygii</taxon>
        <taxon>Teleostei</taxon>
        <taxon>Neoteleostei</taxon>
        <taxon>Acanthomorphata</taxon>
        <taxon>Carangaria</taxon>
        <taxon>Carangaria incertae sedis</taxon>
        <taxon>Centropomidae</taxon>
        <taxon>Lates</taxon>
    </lineage>
</organism>
<dbReference type="AlphaFoldDB" id="A0AAD3QZ05"/>
<dbReference type="GO" id="GO:0003735">
    <property type="term" value="F:structural constituent of ribosome"/>
    <property type="evidence" value="ECO:0007669"/>
    <property type="project" value="InterPro"/>
</dbReference>
<keyword evidence="4" id="KW-0689">Ribosomal protein</keyword>
<evidence type="ECO:0000256" key="9">
    <source>
        <dbReference type="ARBA" id="ARBA00045766"/>
    </source>
</evidence>
<sequence>MMNLAALVHSLRCSLLHIESRLLQAAGLDRHLAPALAVNGPSLLPQLQPQVDQEHQQEEEPSGLMDSILWMAVPKKRRTIEVNRTRRRSDSKLLKVQNNIEPCPECGHLKQKHILCGFCYAKVCKETSLIRQQIQAMEGGPLRAPPVETVVLYEGGCYLVNSCCDLHEDNQWKKESYQACWLSLVIETRPQYKLTLSETDSVRRESYKQQQVVHFMVERSPSQTLRLGSHNGAMKEHHLPFFNTSRDPYHARSAFGCAETQPASPERVNDGVDEQEVTSITQDLGKPIRVNFRASSLMSSPREISHRVQRRE</sequence>
<comment type="caution">
    <text evidence="10">The sequence shown here is derived from an EMBL/GenBank/DDBJ whole genome shotgun (WGS) entry which is preliminary data.</text>
</comment>